<name>A0A5B7HSV9_PORTR</name>
<comment type="caution">
    <text evidence="2">The sequence shown here is derived from an EMBL/GenBank/DDBJ whole genome shotgun (WGS) entry which is preliminary data.</text>
</comment>
<feature type="compositionally biased region" description="Basic and acidic residues" evidence="1">
    <location>
        <begin position="29"/>
        <end position="45"/>
    </location>
</feature>
<dbReference type="EMBL" id="VSRR010041352">
    <property type="protein sequence ID" value="MPC75540.1"/>
    <property type="molecule type" value="Genomic_DNA"/>
</dbReference>
<evidence type="ECO:0000313" key="2">
    <source>
        <dbReference type="EMBL" id="MPC75540.1"/>
    </source>
</evidence>
<sequence length="159" mass="17503">MKQQIMGNKCSHQRDTIKITSESIVRRAQRSDPGEGRPTQGHKEACKGQVIPSRVYNKPKRIGTLGDRSLWCRSPPLSLAGHPPTTRPHRASSSLSFLPASTAGLASYYTFISTCLISCHVYSLGAEEQQPPLQPLWWGSIRVSLESPRGFCFLSSHAG</sequence>
<dbReference type="AlphaFoldDB" id="A0A5B7HSV9"/>
<dbReference type="Proteomes" id="UP000324222">
    <property type="component" value="Unassembled WGS sequence"/>
</dbReference>
<evidence type="ECO:0000256" key="1">
    <source>
        <dbReference type="SAM" id="MobiDB-lite"/>
    </source>
</evidence>
<keyword evidence="3" id="KW-1185">Reference proteome</keyword>
<feature type="region of interest" description="Disordered" evidence="1">
    <location>
        <begin position="25"/>
        <end position="45"/>
    </location>
</feature>
<gene>
    <name evidence="2" type="ORF">E2C01_069930</name>
</gene>
<evidence type="ECO:0000313" key="3">
    <source>
        <dbReference type="Proteomes" id="UP000324222"/>
    </source>
</evidence>
<proteinExistence type="predicted"/>
<reference evidence="2 3" key="1">
    <citation type="submission" date="2019-05" db="EMBL/GenBank/DDBJ databases">
        <title>Another draft genome of Portunus trituberculatus and its Hox gene families provides insights of decapod evolution.</title>
        <authorList>
            <person name="Jeong J.-H."/>
            <person name="Song I."/>
            <person name="Kim S."/>
            <person name="Choi T."/>
            <person name="Kim D."/>
            <person name="Ryu S."/>
            <person name="Kim W."/>
        </authorList>
    </citation>
    <scope>NUCLEOTIDE SEQUENCE [LARGE SCALE GENOMIC DNA]</scope>
    <source>
        <tissue evidence="2">Muscle</tissue>
    </source>
</reference>
<organism evidence="2 3">
    <name type="scientific">Portunus trituberculatus</name>
    <name type="common">Swimming crab</name>
    <name type="synonym">Neptunus trituberculatus</name>
    <dbReference type="NCBI Taxonomy" id="210409"/>
    <lineage>
        <taxon>Eukaryota</taxon>
        <taxon>Metazoa</taxon>
        <taxon>Ecdysozoa</taxon>
        <taxon>Arthropoda</taxon>
        <taxon>Crustacea</taxon>
        <taxon>Multicrustacea</taxon>
        <taxon>Malacostraca</taxon>
        <taxon>Eumalacostraca</taxon>
        <taxon>Eucarida</taxon>
        <taxon>Decapoda</taxon>
        <taxon>Pleocyemata</taxon>
        <taxon>Brachyura</taxon>
        <taxon>Eubrachyura</taxon>
        <taxon>Portunoidea</taxon>
        <taxon>Portunidae</taxon>
        <taxon>Portuninae</taxon>
        <taxon>Portunus</taxon>
    </lineage>
</organism>
<protein>
    <submittedName>
        <fullName evidence="2">Uncharacterized protein</fullName>
    </submittedName>
</protein>
<accession>A0A5B7HSV9</accession>